<feature type="transmembrane region" description="Helical" evidence="1">
    <location>
        <begin position="70"/>
        <end position="88"/>
    </location>
</feature>
<keyword evidence="1" id="KW-1133">Transmembrane helix</keyword>
<gene>
    <name evidence="2" type="ORF">EYB64_21440</name>
</gene>
<organism evidence="2 3">
    <name type="scientific">Vibrio cholerae</name>
    <dbReference type="NCBI Taxonomy" id="666"/>
    <lineage>
        <taxon>Bacteria</taxon>
        <taxon>Pseudomonadati</taxon>
        <taxon>Pseudomonadota</taxon>
        <taxon>Gammaproteobacteria</taxon>
        <taxon>Vibrionales</taxon>
        <taxon>Vibrionaceae</taxon>
        <taxon>Vibrio</taxon>
    </lineage>
</organism>
<evidence type="ECO:0000313" key="2">
    <source>
        <dbReference type="EMBL" id="TBM34753.1"/>
    </source>
</evidence>
<feature type="transmembrane region" description="Helical" evidence="1">
    <location>
        <begin position="94"/>
        <end position="113"/>
    </location>
</feature>
<accession>A0A7Z7YE62</accession>
<comment type="caution">
    <text evidence="2">The sequence shown here is derived from an EMBL/GenBank/DDBJ whole genome shotgun (WGS) entry which is preliminary data.</text>
</comment>
<dbReference type="RefSeq" id="WP_032471989.1">
    <property type="nucleotide sequence ID" value="NZ_CP046838.1"/>
</dbReference>
<dbReference type="EMBL" id="SISP01000085">
    <property type="protein sequence ID" value="TBM34753.1"/>
    <property type="molecule type" value="Genomic_DNA"/>
</dbReference>
<keyword evidence="1" id="KW-0472">Membrane</keyword>
<dbReference type="Proteomes" id="UP000294145">
    <property type="component" value="Unassembled WGS sequence"/>
</dbReference>
<sequence length="114" mass="12128">MEYFIGALMGYFVGTNALVEKQVRRFVGYGYSNQVMGLLSSLGGLGGWFCIIPAAYFVGSDYGNGFLEGLYFVLAVIAGAFASGILQIPGLNYLLSALTLFVNIGLAIAVYSIT</sequence>
<keyword evidence="1" id="KW-0812">Transmembrane</keyword>
<protein>
    <submittedName>
        <fullName evidence="2">Uncharacterized protein</fullName>
    </submittedName>
</protein>
<evidence type="ECO:0000313" key="3">
    <source>
        <dbReference type="Proteomes" id="UP000294145"/>
    </source>
</evidence>
<name>A0A7Z7YE62_VIBCL</name>
<proteinExistence type="predicted"/>
<dbReference type="AlphaFoldDB" id="A0A7Z7YE62"/>
<reference evidence="2 3" key="1">
    <citation type="submission" date="2019-02" db="EMBL/GenBank/DDBJ databases">
        <title>Genomic plasticity associated with the antimicrobial resistance in Vibrio cholerae.</title>
        <authorList>
            <person name="Verma J."/>
            <person name="Bag S."/>
            <person name="Saha B."/>
            <person name="Kumar P."/>
            <person name="Ghosh T.S."/>
            <person name="Dayal M."/>
            <person name="Senapati T."/>
            <person name="Mehra S."/>
            <person name="Dey P."/>
            <person name="Desigamani A."/>
            <person name="Kumar D."/>
            <person name="Rana P."/>
            <person name="Kumar B."/>
            <person name="Maiti T.K."/>
            <person name="Sharma N.C."/>
            <person name="Bhadra R.K."/>
            <person name="Mutreja A."/>
            <person name="Nair G.B."/>
            <person name="Ramamurthy T."/>
            <person name="Das B."/>
        </authorList>
    </citation>
    <scope>NUCLEOTIDE SEQUENCE [LARGE SCALE GENOMIC DNA]</scope>
    <source>
        <strain evidence="2 3">IDH06781</strain>
    </source>
</reference>
<evidence type="ECO:0000256" key="1">
    <source>
        <dbReference type="SAM" id="Phobius"/>
    </source>
</evidence>
<feature type="transmembrane region" description="Helical" evidence="1">
    <location>
        <begin position="35"/>
        <end position="58"/>
    </location>
</feature>